<organism evidence="1 2">
    <name type="scientific">Amphibiibacter pelophylacis</name>
    <dbReference type="NCBI Taxonomy" id="1799477"/>
    <lineage>
        <taxon>Bacteria</taxon>
        <taxon>Pseudomonadati</taxon>
        <taxon>Pseudomonadota</taxon>
        <taxon>Betaproteobacteria</taxon>
        <taxon>Burkholderiales</taxon>
        <taxon>Sphaerotilaceae</taxon>
        <taxon>Amphibiibacter</taxon>
    </lineage>
</organism>
<dbReference type="Proteomes" id="UP001364695">
    <property type="component" value="Unassembled WGS sequence"/>
</dbReference>
<dbReference type="EMBL" id="JAWDIE010000017">
    <property type="protein sequence ID" value="MEJ7138939.1"/>
    <property type="molecule type" value="Genomic_DNA"/>
</dbReference>
<comment type="caution">
    <text evidence="1">The sequence shown here is derived from an EMBL/GenBank/DDBJ whole genome shotgun (WGS) entry which is preliminary data.</text>
</comment>
<keyword evidence="2" id="KW-1185">Reference proteome</keyword>
<proteinExistence type="predicted"/>
<name>A0ACC6P415_9BURK</name>
<sequence length="328" mass="34159">MSFFVCAGEALVDLVENPQGLMQPCLGGSVFNCAIALARQGVPTRYANPLSRDRFGQRFAQQLAQDDVSLLLPEPVLEPTSLAVVSLGADGQPSYGFYRTGVADRAWTVDALAPLLREARGLHLGGLALVPDDIARYTALQRSVREAGGLVAVDANLRPAVVADHAAYTRAVNEALGLAHLVKVSDEDLFHLGRAPHGASPGQALAAAQALLAELPGTQLIALTLGAQGAWLLTRTDTLRAQGLSLGPVADTVGAGDCFMAGLLASLWQDGALDSPEHLARAATQRQVLDAALRRAVAAAGINVTRTGCQPPTAAETRAASAQVQVQD</sequence>
<evidence type="ECO:0000313" key="2">
    <source>
        <dbReference type="Proteomes" id="UP001364695"/>
    </source>
</evidence>
<keyword evidence="1" id="KW-0418">Kinase</keyword>
<keyword evidence="1" id="KW-0808">Transferase</keyword>
<gene>
    <name evidence="1" type="ORF">RV045_10945</name>
</gene>
<reference evidence="1" key="1">
    <citation type="submission" date="2023-10" db="EMBL/GenBank/DDBJ databases">
        <title>Amphibacter perezi, gen. nov., sp. nov. a novel taxa of the family Comamonadaceae, class Betaproteobacteria isolated from the skin microbiota of Pelophylax perezi from different populations.</title>
        <authorList>
            <person name="Costa S."/>
            <person name="Proenca D.N."/>
            <person name="Lopes I."/>
            <person name="Morais P.V."/>
        </authorList>
    </citation>
    <scope>NUCLEOTIDE SEQUENCE</scope>
    <source>
        <strain evidence="1">SL12-8</strain>
    </source>
</reference>
<evidence type="ECO:0000313" key="1">
    <source>
        <dbReference type="EMBL" id="MEJ7138939.1"/>
    </source>
</evidence>
<accession>A0ACC6P415</accession>
<protein>
    <submittedName>
        <fullName evidence="1">PfkB family carbohydrate kinase</fullName>
    </submittedName>
</protein>